<accession>A0A4V4HCC2</accession>
<name>A0A4V4HCC2_DENBC</name>
<organism evidence="1 2">
    <name type="scientific">Dendrothele bispora (strain CBS 962.96)</name>
    <dbReference type="NCBI Taxonomy" id="1314807"/>
    <lineage>
        <taxon>Eukaryota</taxon>
        <taxon>Fungi</taxon>
        <taxon>Dikarya</taxon>
        <taxon>Basidiomycota</taxon>
        <taxon>Agaricomycotina</taxon>
        <taxon>Agaricomycetes</taxon>
        <taxon>Agaricomycetidae</taxon>
        <taxon>Agaricales</taxon>
        <taxon>Agaricales incertae sedis</taxon>
        <taxon>Dendrothele</taxon>
    </lineage>
</organism>
<dbReference type="OrthoDB" id="3350812at2759"/>
<protein>
    <submittedName>
        <fullName evidence="1">Uncharacterized protein</fullName>
    </submittedName>
</protein>
<proteinExistence type="predicted"/>
<gene>
    <name evidence="1" type="ORF">K435DRAFT_871951</name>
</gene>
<evidence type="ECO:0000313" key="2">
    <source>
        <dbReference type="Proteomes" id="UP000297245"/>
    </source>
</evidence>
<dbReference type="AlphaFoldDB" id="A0A4V4HCC2"/>
<dbReference type="Proteomes" id="UP000297245">
    <property type="component" value="Unassembled WGS sequence"/>
</dbReference>
<evidence type="ECO:0000313" key="1">
    <source>
        <dbReference type="EMBL" id="THU82795.1"/>
    </source>
</evidence>
<reference evidence="1 2" key="1">
    <citation type="journal article" date="2019" name="Nat. Ecol. Evol.">
        <title>Megaphylogeny resolves global patterns of mushroom evolution.</title>
        <authorList>
            <person name="Varga T."/>
            <person name="Krizsan K."/>
            <person name="Foldi C."/>
            <person name="Dima B."/>
            <person name="Sanchez-Garcia M."/>
            <person name="Sanchez-Ramirez S."/>
            <person name="Szollosi G.J."/>
            <person name="Szarkandi J.G."/>
            <person name="Papp V."/>
            <person name="Albert L."/>
            <person name="Andreopoulos W."/>
            <person name="Angelini C."/>
            <person name="Antonin V."/>
            <person name="Barry K.W."/>
            <person name="Bougher N.L."/>
            <person name="Buchanan P."/>
            <person name="Buyck B."/>
            <person name="Bense V."/>
            <person name="Catcheside P."/>
            <person name="Chovatia M."/>
            <person name="Cooper J."/>
            <person name="Damon W."/>
            <person name="Desjardin D."/>
            <person name="Finy P."/>
            <person name="Geml J."/>
            <person name="Haridas S."/>
            <person name="Hughes K."/>
            <person name="Justo A."/>
            <person name="Karasinski D."/>
            <person name="Kautmanova I."/>
            <person name="Kiss B."/>
            <person name="Kocsube S."/>
            <person name="Kotiranta H."/>
            <person name="LaButti K.M."/>
            <person name="Lechner B.E."/>
            <person name="Liimatainen K."/>
            <person name="Lipzen A."/>
            <person name="Lukacs Z."/>
            <person name="Mihaltcheva S."/>
            <person name="Morgado L.N."/>
            <person name="Niskanen T."/>
            <person name="Noordeloos M.E."/>
            <person name="Ohm R.A."/>
            <person name="Ortiz-Santana B."/>
            <person name="Ovrebo C."/>
            <person name="Racz N."/>
            <person name="Riley R."/>
            <person name="Savchenko A."/>
            <person name="Shiryaev A."/>
            <person name="Soop K."/>
            <person name="Spirin V."/>
            <person name="Szebenyi C."/>
            <person name="Tomsovsky M."/>
            <person name="Tulloss R.E."/>
            <person name="Uehling J."/>
            <person name="Grigoriev I.V."/>
            <person name="Vagvolgyi C."/>
            <person name="Papp T."/>
            <person name="Martin F.M."/>
            <person name="Miettinen O."/>
            <person name="Hibbett D.S."/>
            <person name="Nagy L.G."/>
        </authorList>
    </citation>
    <scope>NUCLEOTIDE SEQUENCE [LARGE SCALE GENOMIC DNA]</scope>
    <source>
        <strain evidence="1 2">CBS 962.96</strain>
    </source>
</reference>
<dbReference type="EMBL" id="ML179707">
    <property type="protein sequence ID" value="THU82795.1"/>
    <property type="molecule type" value="Genomic_DNA"/>
</dbReference>
<sequence>MPIGGPLYIFLRTQHQSDNPLSDSTRSIFHGEFGLCPFDLSGTNAAEALLIYLVSYEIVIMMLTLYKAIKHSRSGSSTGFMLMFFLDGLSYNVIALISSTTNIIFEATASEGTLLSLQAGLHSILTARMLLHIRQQANPVSTQFSESLHFASVPLTDSDHVVQESISQLAPADVDEARSWFGGPFDRSRVS</sequence>
<keyword evidence="2" id="KW-1185">Reference proteome</keyword>